<protein>
    <submittedName>
        <fullName evidence="2">Phage putative head morphogenesis protein, SPP1 gp7 family</fullName>
    </submittedName>
</protein>
<dbReference type="Pfam" id="PF04233">
    <property type="entry name" value="Phage_Mu_F"/>
    <property type="match status" value="1"/>
</dbReference>
<dbReference type="PATRIC" id="fig|931276.5.peg.2699"/>
<evidence type="ECO:0000313" key="2">
    <source>
        <dbReference type="EMBL" id="AGF56453.1"/>
    </source>
</evidence>
<dbReference type="eggNOG" id="COG2369">
    <property type="taxonomic scope" value="Bacteria"/>
</dbReference>
<organism evidence="2 3">
    <name type="scientific">Clostridium saccharoperbutylacetonicum N1-4(HMT)</name>
    <dbReference type="NCBI Taxonomy" id="931276"/>
    <lineage>
        <taxon>Bacteria</taxon>
        <taxon>Bacillati</taxon>
        <taxon>Bacillota</taxon>
        <taxon>Clostridia</taxon>
        <taxon>Eubacteriales</taxon>
        <taxon>Clostridiaceae</taxon>
        <taxon>Clostridium</taxon>
    </lineage>
</organism>
<sequence>MDKNKLTKEQNFFNDKTLEFAKELYDKNEEKLKEAYKGQIKNRDGLLSKIAKILLSYNITDNILNINAADKKKLYSELSDLIVANIKSELNFETSLTKGILTGVGKEKFNANNYIYSLGADFNLTQLSDEALEKIINTKVDNKLWSDRLYDNKNEICQTLQTEVEKFLKGETNVNQIEQKIIEKYDTNAHETKRLVQDNICRVQEGANDEWQHEHGIKKVMYMATLDGKVCSRCAQYDSQTFDIDKKPVQIPQHPFCRCVYISLVSNWHPRVRLDNETKQNINWQSYQEWKKNYIDNNPERLANHKMIKNKS</sequence>
<gene>
    <name evidence="2" type="ORF">Cspa_c26880</name>
</gene>
<proteinExistence type="predicted"/>
<evidence type="ECO:0000313" key="3">
    <source>
        <dbReference type="Proteomes" id="UP000011728"/>
    </source>
</evidence>
<feature type="domain" description="Phage head morphogenesis" evidence="1">
    <location>
        <begin position="159"/>
        <end position="261"/>
    </location>
</feature>
<dbReference type="Proteomes" id="UP000011728">
    <property type="component" value="Chromosome"/>
</dbReference>
<dbReference type="HOGENOM" id="CLU_017434_2_0_9"/>
<reference evidence="2 3" key="1">
    <citation type="submission" date="2013-02" db="EMBL/GenBank/DDBJ databases">
        <title>Genome sequence of Clostridium saccharoperbutylacetonicum N1-4(HMT).</title>
        <authorList>
            <person name="Poehlein A."/>
            <person name="Daniel R."/>
        </authorList>
    </citation>
    <scope>NUCLEOTIDE SEQUENCE [LARGE SCALE GENOMIC DNA]</scope>
    <source>
        <strain evidence="3">N1-4(HMT)</strain>
    </source>
</reference>
<name>M1MJF3_9CLOT</name>
<accession>M1MJF3</accession>
<dbReference type="RefSeq" id="WP_015392772.1">
    <property type="nucleotide sequence ID" value="NC_020291.1"/>
</dbReference>
<dbReference type="AlphaFoldDB" id="M1MJF3"/>
<keyword evidence="3" id="KW-1185">Reference proteome</keyword>
<evidence type="ECO:0000259" key="1">
    <source>
        <dbReference type="Pfam" id="PF04233"/>
    </source>
</evidence>
<dbReference type="KEGG" id="csr:Cspa_c26880"/>
<dbReference type="NCBIfam" id="TIGR01641">
    <property type="entry name" value="phageSPP1_gp7"/>
    <property type="match status" value="1"/>
</dbReference>
<dbReference type="InterPro" id="IPR006528">
    <property type="entry name" value="Phage_head_morphogenesis_dom"/>
</dbReference>
<dbReference type="EMBL" id="CP004121">
    <property type="protein sequence ID" value="AGF56453.1"/>
    <property type="molecule type" value="Genomic_DNA"/>
</dbReference>
<dbReference type="OrthoDB" id="9765386at2"/>